<dbReference type="EMBL" id="MN740803">
    <property type="protein sequence ID" value="QHS82596.1"/>
    <property type="molecule type" value="Genomic_DNA"/>
</dbReference>
<name>A0A6C0ASQ0_9ZZZZ</name>
<sequence length="64" mass="7253">MVHYSKLIVGKRYTLDNVCLGKLVDKVGYLLYFTGSEHAGKDEITEIEADQDDDFVLLKNTDKS</sequence>
<reference evidence="1" key="1">
    <citation type="journal article" date="2020" name="Nature">
        <title>Giant virus diversity and host interactions through global metagenomics.</title>
        <authorList>
            <person name="Schulz F."/>
            <person name="Roux S."/>
            <person name="Paez-Espino D."/>
            <person name="Jungbluth S."/>
            <person name="Walsh D.A."/>
            <person name="Denef V.J."/>
            <person name="McMahon K.D."/>
            <person name="Konstantinidis K.T."/>
            <person name="Eloe-Fadrosh E.A."/>
            <person name="Kyrpides N.C."/>
            <person name="Woyke T."/>
        </authorList>
    </citation>
    <scope>NUCLEOTIDE SEQUENCE</scope>
    <source>
        <strain evidence="1">GVMAG-S-1101171-111</strain>
    </source>
</reference>
<evidence type="ECO:0000313" key="1">
    <source>
        <dbReference type="EMBL" id="QHS82596.1"/>
    </source>
</evidence>
<protein>
    <submittedName>
        <fullName evidence="1">Uncharacterized protein</fullName>
    </submittedName>
</protein>
<accession>A0A6C0ASQ0</accession>
<proteinExistence type="predicted"/>
<dbReference type="AlphaFoldDB" id="A0A6C0ASQ0"/>
<organism evidence="1">
    <name type="scientific">viral metagenome</name>
    <dbReference type="NCBI Taxonomy" id="1070528"/>
    <lineage>
        <taxon>unclassified sequences</taxon>
        <taxon>metagenomes</taxon>
        <taxon>organismal metagenomes</taxon>
    </lineage>
</organism>